<evidence type="ECO:0000313" key="3">
    <source>
        <dbReference type="Proteomes" id="UP000199034"/>
    </source>
</evidence>
<protein>
    <submittedName>
        <fullName evidence="2">DNA binding domain-containing protein, excisionase family</fullName>
    </submittedName>
</protein>
<dbReference type="RefSeq" id="WP_090860071.1">
    <property type="nucleotide sequence ID" value="NZ_FMZM01000012.1"/>
</dbReference>
<organism evidence="2 3">
    <name type="scientific">Nocardioides lianchengensis</name>
    <dbReference type="NCBI Taxonomy" id="1045774"/>
    <lineage>
        <taxon>Bacteria</taxon>
        <taxon>Bacillati</taxon>
        <taxon>Actinomycetota</taxon>
        <taxon>Actinomycetes</taxon>
        <taxon>Propionibacteriales</taxon>
        <taxon>Nocardioidaceae</taxon>
        <taxon>Nocardioides</taxon>
    </lineage>
</organism>
<gene>
    <name evidence="2" type="ORF">SAMN05421872_11249</name>
</gene>
<dbReference type="SUPFAM" id="SSF46955">
    <property type="entry name" value="Putative DNA-binding domain"/>
    <property type="match status" value="1"/>
</dbReference>
<sequence>MRKTATPPPPTRRLVGINQASEYADVHPITIRRWVAAGRVPAYRAGPRLLKIDLNELDAMLRPIPTAGCDA</sequence>
<dbReference type="Pfam" id="PF12728">
    <property type="entry name" value="HTH_17"/>
    <property type="match status" value="1"/>
</dbReference>
<dbReference type="InterPro" id="IPR041657">
    <property type="entry name" value="HTH_17"/>
</dbReference>
<feature type="domain" description="Helix-turn-helix" evidence="1">
    <location>
        <begin position="16"/>
        <end position="62"/>
    </location>
</feature>
<reference evidence="2 3" key="1">
    <citation type="submission" date="2016-10" db="EMBL/GenBank/DDBJ databases">
        <authorList>
            <person name="de Groot N.N."/>
        </authorList>
    </citation>
    <scope>NUCLEOTIDE SEQUENCE [LARGE SCALE GENOMIC DNA]</scope>
    <source>
        <strain evidence="2 3">CGMCC 4.6858</strain>
    </source>
</reference>
<dbReference type="OrthoDB" id="4870800at2"/>
<dbReference type="InterPro" id="IPR009061">
    <property type="entry name" value="DNA-bd_dom_put_sf"/>
</dbReference>
<proteinExistence type="predicted"/>
<keyword evidence="3" id="KW-1185">Reference proteome</keyword>
<name>A0A1G6YJP7_9ACTN</name>
<dbReference type="EMBL" id="FMZM01000012">
    <property type="protein sequence ID" value="SDD89766.1"/>
    <property type="molecule type" value="Genomic_DNA"/>
</dbReference>
<dbReference type="STRING" id="1045774.SAMN05421872_11249"/>
<dbReference type="Proteomes" id="UP000199034">
    <property type="component" value="Unassembled WGS sequence"/>
</dbReference>
<dbReference type="AlphaFoldDB" id="A0A1G6YJP7"/>
<evidence type="ECO:0000313" key="2">
    <source>
        <dbReference type="EMBL" id="SDD89766.1"/>
    </source>
</evidence>
<evidence type="ECO:0000259" key="1">
    <source>
        <dbReference type="Pfam" id="PF12728"/>
    </source>
</evidence>
<accession>A0A1G6YJP7</accession>